<dbReference type="RefSeq" id="WP_275709209.1">
    <property type="nucleotide sequence ID" value="NZ_JAKLTN010000001.1"/>
</dbReference>
<feature type="domain" description="RNA polymerase sigma factor 70 region 4 type 2" evidence="8">
    <location>
        <begin position="139"/>
        <end position="186"/>
    </location>
</feature>
<dbReference type="Pfam" id="PF04542">
    <property type="entry name" value="Sigma70_r2"/>
    <property type="match status" value="1"/>
</dbReference>
<dbReference type="CDD" id="cd06171">
    <property type="entry name" value="Sigma70_r4"/>
    <property type="match status" value="1"/>
</dbReference>
<sequence length="228" mass="25689">MIPDQAPSTHAPSADLDLAQAVAAGDQEAFKTLMRRHNQMLFRTARSILRDDREAEEVVQDAYLLAYRSMGRYRGEARLSTWLIRIVANRAIRRRQRLGRDRTIFAAGDAPLGEEDNMAESTFQNPEAAAANGELRHLLESHIDRLPDLYREIFVLRGVEELSNEETAAILGIPEATVRTRFFRARHLLSQALAKDIDEVFGEVYAFAGDRCDRIVAGVLARLARKSV</sequence>
<evidence type="ECO:0000256" key="3">
    <source>
        <dbReference type="ARBA" id="ARBA00023082"/>
    </source>
</evidence>
<dbReference type="InterPro" id="IPR039425">
    <property type="entry name" value="RNA_pol_sigma-70-like"/>
</dbReference>
<gene>
    <name evidence="9" type="ORF">LZ012_07580</name>
</gene>
<evidence type="ECO:0000313" key="9">
    <source>
        <dbReference type="EMBL" id="MCG2576852.1"/>
    </source>
</evidence>
<dbReference type="Pfam" id="PF08281">
    <property type="entry name" value="Sigma70_r4_2"/>
    <property type="match status" value="1"/>
</dbReference>
<evidence type="ECO:0000259" key="7">
    <source>
        <dbReference type="Pfam" id="PF04542"/>
    </source>
</evidence>
<evidence type="ECO:0000256" key="6">
    <source>
        <dbReference type="RuleBase" id="RU000716"/>
    </source>
</evidence>
<dbReference type="Proteomes" id="UP001165384">
    <property type="component" value="Unassembled WGS sequence"/>
</dbReference>
<dbReference type="InterPro" id="IPR036388">
    <property type="entry name" value="WH-like_DNA-bd_sf"/>
</dbReference>
<evidence type="ECO:0000256" key="1">
    <source>
        <dbReference type="ARBA" id="ARBA00010641"/>
    </source>
</evidence>
<dbReference type="NCBIfam" id="TIGR02937">
    <property type="entry name" value="sigma70-ECF"/>
    <property type="match status" value="1"/>
</dbReference>
<evidence type="ECO:0000259" key="8">
    <source>
        <dbReference type="Pfam" id="PF08281"/>
    </source>
</evidence>
<keyword evidence="3 6" id="KW-0731">Sigma factor</keyword>
<dbReference type="EMBL" id="JAKLTN010000001">
    <property type="protein sequence ID" value="MCG2576852.1"/>
    <property type="molecule type" value="Genomic_DNA"/>
</dbReference>
<evidence type="ECO:0000313" key="10">
    <source>
        <dbReference type="Proteomes" id="UP001165384"/>
    </source>
</evidence>
<evidence type="ECO:0000256" key="4">
    <source>
        <dbReference type="ARBA" id="ARBA00023125"/>
    </source>
</evidence>
<proteinExistence type="inferred from homology"/>
<feature type="domain" description="RNA polymerase sigma-70 region 2" evidence="7">
    <location>
        <begin position="33"/>
        <end position="100"/>
    </location>
</feature>
<dbReference type="SUPFAM" id="SSF88946">
    <property type="entry name" value="Sigma2 domain of RNA polymerase sigma factors"/>
    <property type="match status" value="1"/>
</dbReference>
<accession>A0ABS9K102</accession>
<evidence type="ECO:0000256" key="5">
    <source>
        <dbReference type="ARBA" id="ARBA00023163"/>
    </source>
</evidence>
<dbReference type="InterPro" id="IPR014284">
    <property type="entry name" value="RNA_pol_sigma-70_dom"/>
</dbReference>
<dbReference type="InterPro" id="IPR007627">
    <property type="entry name" value="RNA_pol_sigma70_r2"/>
</dbReference>
<dbReference type="Gene3D" id="1.10.10.10">
    <property type="entry name" value="Winged helix-like DNA-binding domain superfamily/Winged helix DNA-binding domain"/>
    <property type="match status" value="1"/>
</dbReference>
<organism evidence="9 10">
    <name type="scientific">Dechloromonas hankyongensis</name>
    <dbReference type="NCBI Taxonomy" id="2908002"/>
    <lineage>
        <taxon>Bacteria</taxon>
        <taxon>Pseudomonadati</taxon>
        <taxon>Pseudomonadota</taxon>
        <taxon>Betaproteobacteria</taxon>
        <taxon>Rhodocyclales</taxon>
        <taxon>Azonexaceae</taxon>
        <taxon>Dechloromonas</taxon>
    </lineage>
</organism>
<name>A0ABS9K102_9RHOO</name>
<dbReference type="InterPro" id="IPR013249">
    <property type="entry name" value="RNA_pol_sigma70_r4_t2"/>
</dbReference>
<dbReference type="PANTHER" id="PTHR43133:SF51">
    <property type="entry name" value="RNA POLYMERASE SIGMA FACTOR"/>
    <property type="match status" value="1"/>
</dbReference>
<dbReference type="InterPro" id="IPR000838">
    <property type="entry name" value="RNA_pol_sigma70_ECF_CS"/>
</dbReference>
<dbReference type="PANTHER" id="PTHR43133">
    <property type="entry name" value="RNA POLYMERASE ECF-TYPE SIGMA FACTO"/>
    <property type="match status" value="1"/>
</dbReference>
<dbReference type="PROSITE" id="PS01063">
    <property type="entry name" value="SIGMA70_ECF"/>
    <property type="match status" value="1"/>
</dbReference>
<dbReference type="SUPFAM" id="SSF88659">
    <property type="entry name" value="Sigma3 and sigma4 domains of RNA polymerase sigma factors"/>
    <property type="match status" value="1"/>
</dbReference>
<evidence type="ECO:0000256" key="2">
    <source>
        <dbReference type="ARBA" id="ARBA00023015"/>
    </source>
</evidence>
<keyword evidence="4 6" id="KW-0238">DNA-binding</keyword>
<comment type="caution">
    <text evidence="9">The sequence shown here is derived from an EMBL/GenBank/DDBJ whole genome shotgun (WGS) entry which is preliminary data.</text>
</comment>
<protein>
    <recommendedName>
        <fullName evidence="6">RNA polymerase sigma factor</fullName>
    </recommendedName>
</protein>
<keyword evidence="10" id="KW-1185">Reference proteome</keyword>
<dbReference type="NCBIfam" id="NF008888">
    <property type="entry name" value="PRK11922.1"/>
    <property type="match status" value="1"/>
</dbReference>
<dbReference type="Gene3D" id="1.10.1740.10">
    <property type="match status" value="1"/>
</dbReference>
<keyword evidence="2 6" id="KW-0805">Transcription regulation</keyword>
<comment type="similarity">
    <text evidence="1 6">Belongs to the sigma-70 factor family. ECF subfamily.</text>
</comment>
<keyword evidence="5 6" id="KW-0804">Transcription</keyword>
<dbReference type="InterPro" id="IPR013324">
    <property type="entry name" value="RNA_pol_sigma_r3/r4-like"/>
</dbReference>
<reference evidence="9" key="1">
    <citation type="submission" date="2022-01" db="EMBL/GenBank/DDBJ databases">
        <authorList>
            <person name="Jo J.-H."/>
            <person name="Im W.-T."/>
        </authorList>
    </citation>
    <scope>NUCLEOTIDE SEQUENCE</scope>
    <source>
        <strain evidence="9">XY25</strain>
    </source>
</reference>
<dbReference type="InterPro" id="IPR013325">
    <property type="entry name" value="RNA_pol_sigma_r2"/>
</dbReference>